<feature type="domain" description="Zn(2)-C6 fungal-type" evidence="9">
    <location>
        <begin position="41"/>
        <end position="70"/>
    </location>
</feature>
<evidence type="ECO:0000313" key="11">
    <source>
        <dbReference type="Proteomes" id="UP000076632"/>
    </source>
</evidence>
<reference evidence="10 11" key="1">
    <citation type="journal article" date="2016" name="Fungal Biol.">
        <title>The genome of Xylona heveae provides a window into fungal endophytism.</title>
        <authorList>
            <person name="Gazis R."/>
            <person name="Kuo A."/>
            <person name="Riley R."/>
            <person name="LaButti K."/>
            <person name="Lipzen A."/>
            <person name="Lin J."/>
            <person name="Amirebrahimi M."/>
            <person name="Hesse C.N."/>
            <person name="Spatafora J.W."/>
            <person name="Henrissat B."/>
            <person name="Hainaut M."/>
            <person name="Grigoriev I.V."/>
            <person name="Hibbett D.S."/>
        </authorList>
    </citation>
    <scope>NUCLEOTIDE SEQUENCE [LARGE SCALE GENOMIC DNA]</scope>
    <source>
        <strain evidence="10 11">TC161</strain>
    </source>
</reference>
<dbReference type="SUPFAM" id="SSF57701">
    <property type="entry name" value="Zn2/Cys6 DNA-binding domain"/>
    <property type="match status" value="1"/>
</dbReference>
<keyword evidence="7" id="KW-0539">Nucleus</keyword>
<evidence type="ECO:0000256" key="5">
    <source>
        <dbReference type="ARBA" id="ARBA00023125"/>
    </source>
</evidence>
<dbReference type="RefSeq" id="XP_018188586.1">
    <property type="nucleotide sequence ID" value="XM_018331095.1"/>
</dbReference>
<sequence length="621" mass="68458">MDVGITNSTAEKPAFEDPVPGKGKRRVVGKRDPMAGSTNRACDACAVRKVKCDGNQPCRRCVQNSFRCTFLKTRAKSGPKGPRAATTNIILRRQSDYSKRRDGSRPAAGSQHASTSETPGQPPEDVPRASLETGEGFFVWQNQSQQPHLPPRVGPTVPIFRQRVPMPIVTSYLQMYQARMYPTWPVVNYKILLERLHENENDLEAYALALAACAATRARLKLSDGENDQSSPFTMEYMAEEARHTRSSMCYEEHLTIDVLLTSFFLHVYAADVGKLRSSTLLLQEAITFAHLIGLHKETYYTPLSVPEQQSALRVYWLLFVTDRAHCIQYDLPNILKRNRSLPALFFEEEALRSSAFPRLCNLFSIFDDVASCDSSQQTREAFARVQDLLQGVPELPNHSSEIQRADIGITQQWMRVLVWQLSLSHVMLSTDSTMQSLSLSFPAHIAKSAVAFMSSLSPEALEAHGIGMEMKLFEIANALADVILCVPSNASTIPLESGAGESLLKLFGTLGSFRGGNSALLPILQSKALKMGMALPSPGRVLGSPEEISTNSSSRHSPVTSVSDTSRQPPSEASSMAKHPYQTAPFPSLGTHPMIPFGGRHDESDSPPDQSSVVIWNSSY</sequence>
<feature type="compositionally biased region" description="Polar residues" evidence="8">
    <location>
        <begin position="608"/>
        <end position="621"/>
    </location>
</feature>
<dbReference type="GeneID" id="28896232"/>
<keyword evidence="5" id="KW-0238">DNA-binding</keyword>
<feature type="compositionally biased region" description="Basic and acidic residues" evidence="8">
    <location>
        <begin position="93"/>
        <end position="104"/>
    </location>
</feature>
<dbReference type="PANTHER" id="PTHR31668:SF18">
    <property type="entry name" value="MALTOSE FERMENTATION REGULATORY PROTEIN MAL13-RELATED"/>
    <property type="match status" value="1"/>
</dbReference>
<evidence type="ECO:0000256" key="4">
    <source>
        <dbReference type="ARBA" id="ARBA00023015"/>
    </source>
</evidence>
<keyword evidence="11" id="KW-1185">Reference proteome</keyword>
<gene>
    <name evidence="10" type="ORF">L228DRAFT_238918</name>
</gene>
<evidence type="ECO:0000256" key="7">
    <source>
        <dbReference type="ARBA" id="ARBA00023242"/>
    </source>
</evidence>
<dbReference type="PANTHER" id="PTHR31668">
    <property type="entry name" value="GLUCOSE TRANSPORT TRANSCRIPTION REGULATOR RGT1-RELATED-RELATED"/>
    <property type="match status" value="1"/>
</dbReference>
<feature type="compositionally biased region" description="Polar residues" evidence="8">
    <location>
        <begin position="565"/>
        <end position="575"/>
    </location>
</feature>
<dbReference type="InterPro" id="IPR007219">
    <property type="entry name" value="XnlR_reg_dom"/>
</dbReference>
<comment type="subcellular location">
    <subcellularLocation>
        <location evidence="1">Nucleus</location>
    </subcellularLocation>
</comment>
<dbReference type="PROSITE" id="PS00463">
    <property type="entry name" value="ZN2_CY6_FUNGAL_1"/>
    <property type="match status" value="1"/>
</dbReference>
<dbReference type="InterPro" id="IPR036864">
    <property type="entry name" value="Zn2-C6_fun-type_DNA-bd_sf"/>
</dbReference>
<feature type="region of interest" description="Disordered" evidence="8">
    <location>
        <begin position="74"/>
        <end position="129"/>
    </location>
</feature>
<keyword evidence="4" id="KW-0805">Transcription regulation</keyword>
<dbReference type="GO" id="GO:0008270">
    <property type="term" value="F:zinc ion binding"/>
    <property type="evidence" value="ECO:0007669"/>
    <property type="project" value="InterPro"/>
</dbReference>
<evidence type="ECO:0000256" key="2">
    <source>
        <dbReference type="ARBA" id="ARBA00022723"/>
    </source>
</evidence>
<dbReference type="PROSITE" id="PS50048">
    <property type="entry name" value="ZN2_CY6_FUNGAL_2"/>
    <property type="match status" value="1"/>
</dbReference>
<proteinExistence type="predicted"/>
<evidence type="ECO:0000256" key="3">
    <source>
        <dbReference type="ARBA" id="ARBA00022833"/>
    </source>
</evidence>
<keyword evidence="2" id="KW-0479">Metal-binding</keyword>
<evidence type="ECO:0000313" key="10">
    <source>
        <dbReference type="EMBL" id="KZF23031.1"/>
    </source>
</evidence>
<dbReference type="Pfam" id="PF04082">
    <property type="entry name" value="Fungal_trans"/>
    <property type="match status" value="1"/>
</dbReference>
<dbReference type="Proteomes" id="UP000076632">
    <property type="component" value="Unassembled WGS sequence"/>
</dbReference>
<dbReference type="OrthoDB" id="2740448at2759"/>
<feature type="compositionally biased region" description="Low complexity" evidence="8">
    <location>
        <begin position="550"/>
        <end position="564"/>
    </location>
</feature>
<dbReference type="GO" id="GO:0000981">
    <property type="term" value="F:DNA-binding transcription factor activity, RNA polymerase II-specific"/>
    <property type="evidence" value="ECO:0007669"/>
    <property type="project" value="InterPro"/>
</dbReference>
<dbReference type="FunCoup" id="A0A165H5X4">
    <property type="interactions" value="521"/>
</dbReference>
<dbReference type="OMA" id="QRADITM"/>
<feature type="region of interest" description="Disordered" evidence="8">
    <location>
        <begin position="541"/>
        <end position="621"/>
    </location>
</feature>
<feature type="region of interest" description="Disordered" evidence="8">
    <location>
        <begin position="1"/>
        <end position="35"/>
    </location>
</feature>
<evidence type="ECO:0000256" key="1">
    <source>
        <dbReference type="ARBA" id="ARBA00004123"/>
    </source>
</evidence>
<protein>
    <recommendedName>
        <fullName evidence="9">Zn(2)-C6 fungal-type domain-containing protein</fullName>
    </recommendedName>
</protein>
<dbReference type="EMBL" id="KV407458">
    <property type="protein sequence ID" value="KZF23031.1"/>
    <property type="molecule type" value="Genomic_DNA"/>
</dbReference>
<dbReference type="GO" id="GO:0006351">
    <property type="term" value="P:DNA-templated transcription"/>
    <property type="evidence" value="ECO:0007669"/>
    <property type="project" value="InterPro"/>
</dbReference>
<keyword evidence="6" id="KW-0804">Transcription</keyword>
<dbReference type="Pfam" id="PF00172">
    <property type="entry name" value="Zn_clus"/>
    <property type="match status" value="1"/>
</dbReference>
<dbReference type="CDD" id="cd00067">
    <property type="entry name" value="GAL4"/>
    <property type="match status" value="1"/>
</dbReference>
<dbReference type="GO" id="GO:0005634">
    <property type="term" value="C:nucleus"/>
    <property type="evidence" value="ECO:0007669"/>
    <property type="project" value="UniProtKB-SubCell"/>
</dbReference>
<dbReference type="InterPro" id="IPR050797">
    <property type="entry name" value="Carb_Metab_Trans_Reg"/>
</dbReference>
<evidence type="ECO:0000256" key="8">
    <source>
        <dbReference type="SAM" id="MobiDB-lite"/>
    </source>
</evidence>
<keyword evidence="3" id="KW-0862">Zinc</keyword>
<dbReference type="InParanoid" id="A0A165H5X4"/>
<dbReference type="InterPro" id="IPR001138">
    <property type="entry name" value="Zn2Cys6_DnaBD"/>
</dbReference>
<dbReference type="STRING" id="1328760.A0A165H5X4"/>
<evidence type="ECO:0000259" key="9">
    <source>
        <dbReference type="PROSITE" id="PS50048"/>
    </source>
</evidence>
<dbReference type="SMART" id="SM00066">
    <property type="entry name" value="GAL4"/>
    <property type="match status" value="1"/>
</dbReference>
<evidence type="ECO:0000256" key="6">
    <source>
        <dbReference type="ARBA" id="ARBA00023163"/>
    </source>
</evidence>
<organism evidence="10 11">
    <name type="scientific">Xylona heveae (strain CBS 132557 / TC161)</name>
    <dbReference type="NCBI Taxonomy" id="1328760"/>
    <lineage>
        <taxon>Eukaryota</taxon>
        <taxon>Fungi</taxon>
        <taxon>Dikarya</taxon>
        <taxon>Ascomycota</taxon>
        <taxon>Pezizomycotina</taxon>
        <taxon>Xylonomycetes</taxon>
        <taxon>Xylonales</taxon>
        <taxon>Xylonaceae</taxon>
        <taxon>Xylona</taxon>
    </lineage>
</organism>
<name>A0A165H5X4_XYLHT</name>
<dbReference type="Gene3D" id="4.10.240.10">
    <property type="entry name" value="Zn(2)-C6 fungal-type DNA-binding domain"/>
    <property type="match status" value="1"/>
</dbReference>
<accession>A0A165H5X4</accession>
<dbReference type="GO" id="GO:0003677">
    <property type="term" value="F:DNA binding"/>
    <property type="evidence" value="ECO:0007669"/>
    <property type="project" value="UniProtKB-KW"/>
</dbReference>
<dbReference type="AlphaFoldDB" id="A0A165H5X4"/>
<dbReference type="CDD" id="cd12148">
    <property type="entry name" value="fungal_TF_MHR"/>
    <property type="match status" value="1"/>
</dbReference>
<feature type="compositionally biased region" description="Polar residues" evidence="8">
    <location>
        <begin position="1"/>
        <end position="10"/>
    </location>
</feature>